<dbReference type="InterPro" id="IPR025248">
    <property type="entry name" value="DUF4007"/>
</dbReference>
<dbReference type="Proteomes" id="UP001597344">
    <property type="component" value="Unassembled WGS sequence"/>
</dbReference>
<gene>
    <name evidence="2" type="ORF">ACFSJT_06745</name>
</gene>
<reference evidence="3" key="1">
    <citation type="journal article" date="2019" name="Int. J. Syst. Evol. Microbiol.">
        <title>The Global Catalogue of Microorganisms (GCM) 10K type strain sequencing project: providing services to taxonomists for standard genome sequencing and annotation.</title>
        <authorList>
            <consortium name="The Broad Institute Genomics Platform"/>
            <consortium name="The Broad Institute Genome Sequencing Center for Infectious Disease"/>
            <person name="Wu L."/>
            <person name="Ma J."/>
        </authorList>
    </citation>
    <scope>NUCLEOTIDE SEQUENCE [LARGE SCALE GENOMIC DNA]</scope>
    <source>
        <strain evidence="3">DT92</strain>
    </source>
</reference>
<dbReference type="RefSeq" id="WP_378319459.1">
    <property type="nucleotide sequence ID" value="NZ_JBHUHY010000003.1"/>
</dbReference>
<evidence type="ECO:0000313" key="2">
    <source>
        <dbReference type="EMBL" id="MFD2186485.1"/>
    </source>
</evidence>
<sequence>MKGIQLIEKEEVESVFKDSFAVPKLGVGKNMVRAIQHWLKAFDILNDDNSFGELAKVLFLDNKFDPYLENEGSLWLLQYHLCKKGYASINQIIFKDYFSDKATLEFSESQILSFLRRQYTSAKKTTDKTLISDYKVFLKTYAPPKKNTKTVEDDFNAPLLGLNLISNTGRRNNSNDVVYRVNRGLQKNISPEIFIYCLLTEYGDSIAISFDEIRRNLGSYLCLSSEGLESIIDKICDRYKEFVYKDDAGVRQLQIKNVGKYYKIKVLEKHYELYR</sequence>
<evidence type="ECO:0000313" key="3">
    <source>
        <dbReference type="Proteomes" id="UP001597344"/>
    </source>
</evidence>
<name>A0ABW5AW06_9FLAO</name>
<dbReference type="EMBL" id="JBHUHY010000003">
    <property type="protein sequence ID" value="MFD2186485.1"/>
    <property type="molecule type" value="Genomic_DNA"/>
</dbReference>
<organism evidence="2 3">
    <name type="scientific">Aquimarina celericrescens</name>
    <dbReference type="NCBI Taxonomy" id="1964542"/>
    <lineage>
        <taxon>Bacteria</taxon>
        <taxon>Pseudomonadati</taxon>
        <taxon>Bacteroidota</taxon>
        <taxon>Flavobacteriia</taxon>
        <taxon>Flavobacteriales</taxon>
        <taxon>Flavobacteriaceae</taxon>
        <taxon>Aquimarina</taxon>
    </lineage>
</organism>
<dbReference type="Pfam" id="PF13182">
    <property type="entry name" value="DUF4007"/>
    <property type="match status" value="1"/>
</dbReference>
<evidence type="ECO:0000259" key="1">
    <source>
        <dbReference type="Pfam" id="PF13182"/>
    </source>
</evidence>
<keyword evidence="3" id="KW-1185">Reference proteome</keyword>
<proteinExistence type="predicted"/>
<feature type="domain" description="DUF4007" evidence="1">
    <location>
        <begin position="2"/>
        <end position="271"/>
    </location>
</feature>
<comment type="caution">
    <text evidence="2">The sequence shown here is derived from an EMBL/GenBank/DDBJ whole genome shotgun (WGS) entry which is preliminary data.</text>
</comment>
<accession>A0ABW5AW06</accession>
<protein>
    <submittedName>
        <fullName evidence="2">DUF4007 family protein</fullName>
    </submittedName>
</protein>